<evidence type="ECO:0000256" key="6">
    <source>
        <dbReference type="ARBA" id="ARBA00022833"/>
    </source>
</evidence>
<keyword evidence="4" id="KW-0547">Nucleotide-binding</keyword>
<dbReference type="Proteomes" id="UP001589789">
    <property type="component" value="Unassembled WGS sequence"/>
</dbReference>
<evidence type="ECO:0000313" key="12">
    <source>
        <dbReference type="Proteomes" id="UP001589789"/>
    </source>
</evidence>
<reference evidence="11 12" key="1">
    <citation type="submission" date="2024-09" db="EMBL/GenBank/DDBJ databases">
        <authorList>
            <person name="Sun Q."/>
            <person name="Mori K."/>
        </authorList>
    </citation>
    <scope>NUCLEOTIDE SEQUENCE [LARGE SCALE GENOMIC DNA]</scope>
    <source>
        <strain evidence="11 12">CCM 7468</strain>
    </source>
</reference>
<dbReference type="RefSeq" id="WP_377053260.1">
    <property type="nucleotide sequence ID" value="NZ_JBHLVZ010000069.1"/>
</dbReference>
<keyword evidence="6" id="KW-0862">Zinc</keyword>
<organism evidence="11 12">
    <name type="scientific">Muricoccus vinaceus</name>
    <dbReference type="NCBI Taxonomy" id="424704"/>
    <lineage>
        <taxon>Bacteria</taxon>
        <taxon>Pseudomonadati</taxon>
        <taxon>Pseudomonadota</taxon>
        <taxon>Alphaproteobacteria</taxon>
        <taxon>Acetobacterales</taxon>
        <taxon>Roseomonadaceae</taxon>
        <taxon>Muricoccus</taxon>
    </lineage>
</organism>
<dbReference type="PANTHER" id="PTHR42914:SF1">
    <property type="entry name" value="7-CYANO-7-DEAZAGUANINE SYNTHASE"/>
    <property type="match status" value="1"/>
</dbReference>
<evidence type="ECO:0000256" key="5">
    <source>
        <dbReference type="ARBA" id="ARBA00022785"/>
    </source>
</evidence>
<keyword evidence="2 11" id="KW-0436">Ligase</keyword>
<dbReference type="Pfam" id="PF06508">
    <property type="entry name" value="QueC"/>
    <property type="match status" value="1"/>
</dbReference>
<evidence type="ECO:0000256" key="8">
    <source>
        <dbReference type="ARBA" id="ARBA00037993"/>
    </source>
</evidence>
<gene>
    <name evidence="11" type="ORF">ACFFIC_19060</name>
</gene>
<dbReference type="GO" id="GO:0016874">
    <property type="term" value="F:ligase activity"/>
    <property type="evidence" value="ECO:0007669"/>
    <property type="project" value="UniProtKB-KW"/>
</dbReference>
<evidence type="ECO:0000313" key="11">
    <source>
        <dbReference type="EMBL" id="MFC0387625.1"/>
    </source>
</evidence>
<keyword evidence="3" id="KW-0479">Metal-binding</keyword>
<evidence type="ECO:0000256" key="3">
    <source>
        <dbReference type="ARBA" id="ARBA00022723"/>
    </source>
</evidence>
<sequence>MKTALLLSGGMDSTALAWWLRPDYGVTVDYGQLPAEAEIRAAGAVCGEIGIEHVVIRADLRVLGSGDMAGTERSEVAPVSEWWPFRNQMLVTLAAMRLLPLGVGRLLIGCLSTDGAHADGRADFVVAADALLAMQEGSMRLEAPAVELTAAELLRRSDVPRDVLSWAHSCHVSNFACGMCRGCQKHYVTLKELGDVPY</sequence>
<accession>A0ABV6IY40</accession>
<keyword evidence="5" id="KW-0671">Queuosine biosynthesis</keyword>
<dbReference type="InterPro" id="IPR018317">
    <property type="entry name" value="QueC"/>
</dbReference>
<evidence type="ECO:0000256" key="2">
    <source>
        <dbReference type="ARBA" id="ARBA00022598"/>
    </source>
</evidence>
<evidence type="ECO:0000256" key="9">
    <source>
        <dbReference type="ARBA" id="ARBA00039149"/>
    </source>
</evidence>
<proteinExistence type="inferred from homology"/>
<dbReference type="InterPro" id="IPR014729">
    <property type="entry name" value="Rossmann-like_a/b/a_fold"/>
</dbReference>
<dbReference type="Gene3D" id="3.40.50.620">
    <property type="entry name" value="HUPs"/>
    <property type="match status" value="1"/>
</dbReference>
<protein>
    <recommendedName>
        <fullName evidence="9">7-cyano-7-deazaguanine synthase</fullName>
        <ecNumber evidence="9">6.3.4.20</ecNumber>
    </recommendedName>
</protein>
<evidence type="ECO:0000256" key="10">
    <source>
        <dbReference type="ARBA" id="ARBA00047890"/>
    </source>
</evidence>
<dbReference type="PANTHER" id="PTHR42914">
    <property type="entry name" value="7-CYANO-7-DEAZAGUANINE SYNTHASE"/>
    <property type="match status" value="1"/>
</dbReference>
<keyword evidence="7" id="KW-0067">ATP-binding</keyword>
<comment type="catalytic activity">
    <reaction evidence="10">
        <text>7-carboxy-7-carbaguanine + NH4(+) + 2 ATP = 7-cyano-7-carbaguanine + 2 AMP + 2 diphosphate + 2 H(+)</text>
        <dbReference type="Rhea" id="RHEA:27982"/>
        <dbReference type="ChEBI" id="CHEBI:15378"/>
        <dbReference type="ChEBI" id="CHEBI:28938"/>
        <dbReference type="ChEBI" id="CHEBI:30616"/>
        <dbReference type="ChEBI" id="CHEBI:33019"/>
        <dbReference type="ChEBI" id="CHEBI:45075"/>
        <dbReference type="ChEBI" id="CHEBI:61036"/>
        <dbReference type="ChEBI" id="CHEBI:456215"/>
        <dbReference type="EC" id="6.3.4.20"/>
    </reaction>
</comment>
<comment type="pathway">
    <text evidence="1">Purine metabolism; 7-cyano-7-deazaguanine biosynthesis.</text>
</comment>
<evidence type="ECO:0000256" key="1">
    <source>
        <dbReference type="ARBA" id="ARBA00005061"/>
    </source>
</evidence>
<name>A0ABV6IY40_9PROT</name>
<keyword evidence="12" id="KW-1185">Reference proteome</keyword>
<evidence type="ECO:0000256" key="7">
    <source>
        <dbReference type="ARBA" id="ARBA00022840"/>
    </source>
</evidence>
<comment type="caution">
    <text evidence="11">The sequence shown here is derived from an EMBL/GenBank/DDBJ whole genome shotgun (WGS) entry which is preliminary data.</text>
</comment>
<comment type="similarity">
    <text evidence="8">Belongs to the QueC family.</text>
</comment>
<dbReference type="EMBL" id="JBHLVZ010000069">
    <property type="protein sequence ID" value="MFC0387625.1"/>
    <property type="molecule type" value="Genomic_DNA"/>
</dbReference>
<dbReference type="SUPFAM" id="SSF52402">
    <property type="entry name" value="Adenine nucleotide alpha hydrolases-like"/>
    <property type="match status" value="1"/>
</dbReference>
<evidence type="ECO:0000256" key="4">
    <source>
        <dbReference type="ARBA" id="ARBA00022741"/>
    </source>
</evidence>
<dbReference type="EC" id="6.3.4.20" evidence="9"/>